<dbReference type="PROSITE" id="PS00421">
    <property type="entry name" value="TM4_1"/>
    <property type="match status" value="1"/>
</dbReference>
<evidence type="ECO:0000256" key="2">
    <source>
        <dbReference type="ARBA" id="ARBA00006840"/>
    </source>
</evidence>
<evidence type="ECO:0000256" key="1">
    <source>
        <dbReference type="ARBA" id="ARBA00004141"/>
    </source>
</evidence>
<reference evidence="9" key="1">
    <citation type="submission" date="2016-11" db="UniProtKB">
        <authorList>
            <consortium name="WormBaseParasite"/>
        </authorList>
    </citation>
    <scope>IDENTIFICATION</scope>
</reference>
<dbReference type="Proteomes" id="UP000095282">
    <property type="component" value="Unplaced"/>
</dbReference>
<dbReference type="eggNOG" id="KOG3882">
    <property type="taxonomic scope" value="Eukaryota"/>
</dbReference>
<comment type="similarity">
    <text evidence="2 7">Belongs to the tetraspanin (TM4SF) family.</text>
</comment>
<dbReference type="PRINTS" id="PR00259">
    <property type="entry name" value="TMFOUR"/>
</dbReference>
<feature type="transmembrane region" description="Helical" evidence="7">
    <location>
        <begin position="98"/>
        <end position="121"/>
    </location>
</feature>
<dbReference type="PIRSF" id="PIRSF002419">
    <property type="entry name" value="Tetraspanin"/>
    <property type="match status" value="1"/>
</dbReference>
<dbReference type="Gene3D" id="1.10.1450.10">
    <property type="entry name" value="Tetraspanin"/>
    <property type="match status" value="1"/>
</dbReference>
<dbReference type="InterPro" id="IPR008952">
    <property type="entry name" value="Tetraspanin_EC2_sf"/>
</dbReference>
<evidence type="ECO:0000256" key="7">
    <source>
        <dbReference type="RuleBase" id="RU361218"/>
    </source>
</evidence>
<dbReference type="PANTHER" id="PTHR19282:SF534">
    <property type="entry name" value="TETRASPANIN FAMILY-RELATED"/>
    <property type="match status" value="1"/>
</dbReference>
<feature type="transmembrane region" description="Helical" evidence="7">
    <location>
        <begin position="67"/>
        <end position="86"/>
    </location>
</feature>
<proteinExistence type="inferred from homology"/>
<dbReference type="SUPFAM" id="SSF48652">
    <property type="entry name" value="Tetraspanin"/>
    <property type="match status" value="1"/>
</dbReference>
<dbReference type="AlphaFoldDB" id="A0A1I7TCU7"/>
<dbReference type="CDD" id="cd03127">
    <property type="entry name" value="tetraspanin_LEL"/>
    <property type="match status" value="1"/>
</dbReference>
<protein>
    <recommendedName>
        <fullName evidence="7">Tetraspanin</fullName>
    </recommendedName>
</protein>
<dbReference type="STRING" id="1561998.A0A1I7TCU7"/>
<accession>A0A1I7TCU7</accession>
<keyword evidence="6" id="KW-1015">Disulfide bond</keyword>
<feature type="disulfide bond" evidence="6">
    <location>
        <begin position="161"/>
        <end position="190"/>
    </location>
</feature>
<sequence>MVQGCGNKCVKYFFWLINLLFFVLGCAIVGLSIWLLVDKNSLATVASTVKVDLSQVLSQINIQQFNLILYVALAIGGALLILGFFGCCGSCCESVCAIVIYFLLVLILFVIEVIAIVLYFVKKNDLLQGFVTVWREELVSKYNTQQQVHQVLDQIQSSLQCCGAAGCSDYVQYGAFPTSCQCATVQQQGCATLLWNAFQNNLIYVAFVLIIVLFVEVLAMIFACIIRGAVKEKCSQA</sequence>
<evidence type="ECO:0000313" key="9">
    <source>
        <dbReference type="WBParaSite" id="Csp11.Scaffold582.g4667.t1"/>
    </source>
</evidence>
<evidence type="ECO:0000256" key="6">
    <source>
        <dbReference type="PIRSR" id="PIRSR002419-1"/>
    </source>
</evidence>
<feature type="transmembrane region" description="Helical" evidence="7">
    <location>
        <begin position="202"/>
        <end position="226"/>
    </location>
</feature>
<name>A0A1I7TCU7_9PELO</name>
<organism evidence="8 9">
    <name type="scientific">Caenorhabditis tropicalis</name>
    <dbReference type="NCBI Taxonomy" id="1561998"/>
    <lineage>
        <taxon>Eukaryota</taxon>
        <taxon>Metazoa</taxon>
        <taxon>Ecdysozoa</taxon>
        <taxon>Nematoda</taxon>
        <taxon>Chromadorea</taxon>
        <taxon>Rhabditida</taxon>
        <taxon>Rhabditina</taxon>
        <taxon>Rhabditomorpha</taxon>
        <taxon>Rhabditoidea</taxon>
        <taxon>Rhabditidae</taxon>
        <taxon>Peloderinae</taxon>
        <taxon>Caenorhabditis</taxon>
    </lineage>
</organism>
<feature type="transmembrane region" description="Helical" evidence="7">
    <location>
        <begin position="12"/>
        <end position="37"/>
    </location>
</feature>
<dbReference type="InterPro" id="IPR018503">
    <property type="entry name" value="Tetraspanin_CS"/>
</dbReference>
<dbReference type="FunFam" id="1.10.1450.10:FF:000054">
    <property type="entry name" value="Tetraspanin"/>
    <property type="match status" value="1"/>
</dbReference>
<keyword evidence="4 7" id="KW-1133">Transmembrane helix</keyword>
<dbReference type="GO" id="GO:0005886">
    <property type="term" value="C:plasma membrane"/>
    <property type="evidence" value="ECO:0007669"/>
    <property type="project" value="TreeGrafter"/>
</dbReference>
<keyword evidence="8" id="KW-1185">Reference proteome</keyword>
<dbReference type="WBParaSite" id="Csp11.Scaffold582.g4667.t1">
    <property type="protein sequence ID" value="Csp11.Scaffold582.g4667.t1"/>
    <property type="gene ID" value="Csp11.Scaffold582.g4667"/>
</dbReference>
<dbReference type="PANTHER" id="PTHR19282">
    <property type="entry name" value="TETRASPANIN"/>
    <property type="match status" value="1"/>
</dbReference>
<dbReference type="Pfam" id="PF00335">
    <property type="entry name" value="Tetraspanin"/>
    <property type="match status" value="1"/>
</dbReference>
<feature type="disulfide bond" evidence="6">
    <location>
        <begin position="162"/>
        <end position="180"/>
    </location>
</feature>
<evidence type="ECO:0000256" key="3">
    <source>
        <dbReference type="ARBA" id="ARBA00022692"/>
    </source>
</evidence>
<keyword evidence="5 7" id="KW-0472">Membrane</keyword>
<comment type="subcellular location">
    <subcellularLocation>
        <location evidence="1 7">Membrane</location>
        <topology evidence="1 7">Multi-pass membrane protein</topology>
    </subcellularLocation>
</comment>
<keyword evidence="3 7" id="KW-0812">Transmembrane</keyword>
<evidence type="ECO:0000313" key="8">
    <source>
        <dbReference type="Proteomes" id="UP000095282"/>
    </source>
</evidence>
<dbReference type="InterPro" id="IPR018499">
    <property type="entry name" value="Tetraspanin/Peripherin"/>
</dbReference>
<evidence type="ECO:0000256" key="4">
    <source>
        <dbReference type="ARBA" id="ARBA00022989"/>
    </source>
</evidence>
<evidence type="ECO:0000256" key="5">
    <source>
        <dbReference type="ARBA" id="ARBA00023136"/>
    </source>
</evidence>
<dbReference type="InterPro" id="IPR000301">
    <property type="entry name" value="Tetraspanin_animals"/>
</dbReference>